<dbReference type="AlphaFoldDB" id="A0A1C8XRZ8"/>
<evidence type="ECO:0000256" key="2">
    <source>
        <dbReference type="ARBA" id="ARBA00022692"/>
    </source>
</evidence>
<evidence type="ECO:0000256" key="4">
    <source>
        <dbReference type="ARBA" id="ARBA00023136"/>
    </source>
</evidence>
<evidence type="ECO:0000259" key="6">
    <source>
        <dbReference type="PROSITE" id="PS51012"/>
    </source>
</evidence>
<geneLocation type="plastid" evidence="7"/>
<dbReference type="PANTHER" id="PTHR43229:SF2">
    <property type="entry name" value="NODULATION PROTEIN J"/>
    <property type="match status" value="1"/>
</dbReference>
<dbReference type="GeneID" id="29071539"/>
<feature type="transmembrane region" description="Helical" evidence="5">
    <location>
        <begin position="161"/>
        <end position="186"/>
    </location>
</feature>
<keyword evidence="3 5" id="KW-1133">Transmembrane helix</keyword>
<dbReference type="PROSITE" id="PS51012">
    <property type="entry name" value="ABC_TM2"/>
    <property type="match status" value="1"/>
</dbReference>
<name>A0A1C8XRZ8_9FLOR</name>
<evidence type="ECO:0000256" key="1">
    <source>
        <dbReference type="ARBA" id="ARBA00004141"/>
    </source>
</evidence>
<dbReference type="InterPro" id="IPR047817">
    <property type="entry name" value="ABC2_TM_bact-type"/>
</dbReference>
<dbReference type="EMBL" id="KX247284">
    <property type="protein sequence ID" value="AOH77271.1"/>
    <property type="molecule type" value="Genomic_DNA"/>
</dbReference>
<dbReference type="PANTHER" id="PTHR43229">
    <property type="entry name" value="NODULATION PROTEIN J"/>
    <property type="match status" value="1"/>
</dbReference>
<accession>A0A1C8XRZ8</accession>
<feature type="transmembrane region" description="Helical" evidence="5">
    <location>
        <begin position="49"/>
        <end position="69"/>
    </location>
</feature>
<organism evidence="7">
    <name type="scientific">Dasya binghamiae</name>
    <dbReference type="NCBI Taxonomy" id="1896963"/>
    <lineage>
        <taxon>Eukaryota</taxon>
        <taxon>Rhodophyta</taxon>
        <taxon>Florideophyceae</taxon>
        <taxon>Rhodymeniophycidae</taxon>
        <taxon>Ceramiales</taxon>
        <taxon>Dasyaceae</taxon>
        <taxon>Dasya</taxon>
    </lineage>
</organism>
<dbReference type="GO" id="GO:0016020">
    <property type="term" value="C:membrane"/>
    <property type="evidence" value="ECO:0007669"/>
    <property type="project" value="UniProtKB-SubCell"/>
</dbReference>
<feature type="transmembrane region" description="Helical" evidence="5">
    <location>
        <begin position="89"/>
        <end position="110"/>
    </location>
</feature>
<proteinExistence type="predicted"/>
<dbReference type="GO" id="GO:0140359">
    <property type="term" value="F:ABC-type transporter activity"/>
    <property type="evidence" value="ECO:0007669"/>
    <property type="project" value="InterPro"/>
</dbReference>
<feature type="domain" description="ABC transmembrane type-2" evidence="6">
    <location>
        <begin position="49"/>
        <end position="292"/>
    </location>
</feature>
<dbReference type="InterPro" id="IPR013525">
    <property type="entry name" value="ABC2_TM"/>
</dbReference>
<dbReference type="InterPro" id="IPR051784">
    <property type="entry name" value="Nod_factor_ABC_transporter"/>
</dbReference>
<comment type="subcellular location">
    <subcellularLocation>
        <location evidence="1">Membrane</location>
        <topology evidence="1">Multi-pass membrane protein</topology>
    </subcellularLocation>
</comment>
<protein>
    <submittedName>
        <fullName evidence="7">Hypothetical chloroplast RF38</fullName>
    </submittedName>
</protein>
<feature type="transmembrane region" description="Helical" evidence="5">
    <location>
        <begin position="271"/>
        <end position="289"/>
    </location>
</feature>
<keyword evidence="2 5" id="KW-0812">Transmembrane</keyword>
<dbReference type="RefSeq" id="YP_009295259.1">
    <property type="nucleotide sequence ID" value="NC_031161.1"/>
</dbReference>
<keyword evidence="7" id="KW-0934">Plastid</keyword>
<evidence type="ECO:0000313" key="7">
    <source>
        <dbReference type="EMBL" id="AOH77271.1"/>
    </source>
</evidence>
<evidence type="ECO:0000256" key="3">
    <source>
        <dbReference type="ARBA" id="ARBA00022989"/>
    </source>
</evidence>
<evidence type="ECO:0000256" key="5">
    <source>
        <dbReference type="SAM" id="Phobius"/>
    </source>
</evidence>
<dbReference type="Pfam" id="PF01061">
    <property type="entry name" value="ABC2_membrane"/>
    <property type="match status" value="1"/>
</dbReference>
<feature type="transmembrane region" description="Helical" evidence="5">
    <location>
        <begin position="131"/>
        <end position="155"/>
    </location>
</feature>
<sequence>MIYKNSLLHPYKTLKPNYKIKIYYINKYIWIEIKALIKRLYIQTYRRPSIIFAGIIQPLLWLILFGSLFKNAPINLLGHYNLKYSQFLSYGIIVFTAFTSSINAGLPIIFDREFGFLNRLFIAPLIYKNSLFVSVIIYTLSINIIEVITIIIFSINLSENILSLNLLFCILNIITLLIINIATLSVGLSFIVTGHIEFLACTLIINLPTLFSSTALAPLSFMPPWLQIIACINPLTYSIEIIRYISLNKLLDYNINIIKTIWFSLNIKESIFILLIINILTIIIIKKILQYKYN</sequence>
<reference evidence="7" key="1">
    <citation type="journal article" date="2016" name="Mitochondrial DNA Part B Resour">
        <title>Organellar genome analysis of the marine red alga Dasya binghamiae (Dasyaceae, Rhodophyta) reveals an uncharacteristic florideophyte mitogenome structure.</title>
        <authorList>
            <person name="Tamayo D.A."/>
            <person name="Hughey J.R."/>
        </authorList>
    </citation>
    <scope>NUCLEOTIDE SEQUENCE</scope>
</reference>
<keyword evidence="4 5" id="KW-0472">Membrane</keyword>
<feature type="transmembrane region" description="Helical" evidence="5">
    <location>
        <begin position="198"/>
        <end position="217"/>
    </location>
</feature>
<gene>
    <name evidence="7" type="primary">ycf38</name>
</gene>